<evidence type="ECO:0000256" key="8">
    <source>
        <dbReference type="HAMAP-Rule" id="MF_03194"/>
    </source>
</evidence>
<dbReference type="InterPro" id="IPR011566">
    <property type="entry name" value="Ubq_synth_Coq7"/>
</dbReference>
<dbReference type="SUPFAM" id="SSF47240">
    <property type="entry name" value="Ferritin-like"/>
    <property type="match status" value="1"/>
</dbReference>
<keyword evidence="4 8" id="KW-0560">Oxidoreductase</keyword>
<accession>A0AAV9IHD9</accession>
<feature type="binding site" evidence="8">
    <location>
        <position position="194"/>
    </location>
    <ligand>
        <name>Fe cation</name>
        <dbReference type="ChEBI" id="CHEBI:24875"/>
        <label>1</label>
    </ligand>
</feature>
<evidence type="ECO:0000256" key="7">
    <source>
        <dbReference type="ARBA" id="ARBA00023136"/>
    </source>
</evidence>
<dbReference type="InterPro" id="IPR009078">
    <property type="entry name" value="Ferritin-like_SF"/>
</dbReference>
<comment type="cofactor">
    <cofactor evidence="8">
        <name>Fe cation</name>
        <dbReference type="ChEBI" id="CHEBI:24875"/>
    </cofactor>
    <text evidence="8">Binds 2 iron ions per subunit.</text>
</comment>
<dbReference type="EC" id="1.14.99.60" evidence="8"/>
<feature type="binding site" evidence="8">
    <location>
        <position position="76"/>
    </location>
    <ligand>
        <name>Fe cation</name>
        <dbReference type="ChEBI" id="CHEBI:24875"/>
        <label>1</label>
    </ligand>
</feature>
<dbReference type="GO" id="GO:0031314">
    <property type="term" value="C:extrinsic component of mitochondrial inner membrane"/>
    <property type="evidence" value="ECO:0007669"/>
    <property type="project" value="UniProtKB-UniRule"/>
</dbReference>
<reference evidence="9 10" key="1">
    <citation type="submission" date="2022-07" db="EMBL/GenBank/DDBJ databases">
        <title>Genome-wide signatures of adaptation to extreme environments.</title>
        <authorList>
            <person name="Cho C.H."/>
            <person name="Yoon H.S."/>
        </authorList>
    </citation>
    <scope>NUCLEOTIDE SEQUENCE [LARGE SCALE GENOMIC DNA]</scope>
    <source>
        <strain evidence="9 10">108.79 E11</strain>
    </source>
</reference>
<name>A0AAV9IHD9_9RHOD</name>
<protein>
    <recommendedName>
        <fullName evidence="8">5-demethoxyubiquinone hydroxylase, mitochondrial</fullName>
        <shortName evidence="8">DMQ hydroxylase</shortName>
        <ecNumber evidence="8">1.14.99.60</ecNumber>
    </recommendedName>
    <alternativeName>
        <fullName evidence="8">Ubiquinone biosynthesis monooxygenase COQ7</fullName>
    </alternativeName>
</protein>
<keyword evidence="8" id="KW-0496">Mitochondrion</keyword>
<dbReference type="AlphaFoldDB" id="A0AAV9IHD9"/>
<dbReference type="GO" id="GO:0006744">
    <property type="term" value="P:ubiquinone biosynthetic process"/>
    <property type="evidence" value="ECO:0007669"/>
    <property type="project" value="UniProtKB-UniRule"/>
</dbReference>
<feature type="binding site" evidence="8">
    <location>
        <position position="158"/>
    </location>
    <ligand>
        <name>Fe cation</name>
        <dbReference type="ChEBI" id="CHEBI:24875"/>
        <label>2</label>
    </ligand>
</feature>
<organism evidence="9 10">
    <name type="scientific">Galdieria yellowstonensis</name>
    <dbReference type="NCBI Taxonomy" id="3028027"/>
    <lineage>
        <taxon>Eukaryota</taxon>
        <taxon>Rhodophyta</taxon>
        <taxon>Bangiophyceae</taxon>
        <taxon>Galdieriales</taxon>
        <taxon>Galdieriaceae</taxon>
        <taxon>Galdieria</taxon>
    </lineage>
</organism>
<keyword evidence="6 8" id="KW-0503">Monooxygenase</keyword>
<dbReference type="GO" id="GO:0008682">
    <property type="term" value="F:3-demethoxyubiquinol 3-hydroxylase activity"/>
    <property type="evidence" value="ECO:0007669"/>
    <property type="project" value="UniProtKB-EC"/>
</dbReference>
<dbReference type="CDD" id="cd01042">
    <property type="entry name" value="DMQH"/>
    <property type="match status" value="1"/>
</dbReference>
<dbReference type="Pfam" id="PF03232">
    <property type="entry name" value="COQ7"/>
    <property type="match status" value="1"/>
</dbReference>
<dbReference type="GO" id="GO:0016709">
    <property type="term" value="F:oxidoreductase activity, acting on paired donors, with incorporation or reduction of molecular oxygen, NAD(P)H as one donor, and incorporation of one atom of oxygen"/>
    <property type="evidence" value="ECO:0007669"/>
    <property type="project" value="UniProtKB-UniRule"/>
</dbReference>
<keyword evidence="8" id="KW-0999">Mitochondrion inner membrane</keyword>
<evidence type="ECO:0000313" key="10">
    <source>
        <dbReference type="Proteomes" id="UP001300502"/>
    </source>
</evidence>
<feature type="binding site" evidence="8">
    <location>
        <position position="109"/>
    </location>
    <ligand>
        <name>Fe cation</name>
        <dbReference type="ChEBI" id="CHEBI:24875"/>
        <label>1</label>
    </ligand>
</feature>
<gene>
    <name evidence="9" type="ORF">GAYE_SCF28MG4793</name>
</gene>
<evidence type="ECO:0000256" key="4">
    <source>
        <dbReference type="ARBA" id="ARBA00023002"/>
    </source>
</evidence>
<feature type="binding site" evidence="8">
    <location>
        <position position="197"/>
    </location>
    <ligand>
        <name>Fe cation</name>
        <dbReference type="ChEBI" id="CHEBI:24875"/>
        <label>2</label>
    </ligand>
</feature>
<evidence type="ECO:0000313" key="9">
    <source>
        <dbReference type="EMBL" id="KAK4526875.1"/>
    </source>
</evidence>
<keyword evidence="7 8" id="KW-0472">Membrane</keyword>
<dbReference type="GO" id="GO:0046872">
    <property type="term" value="F:metal ion binding"/>
    <property type="evidence" value="ECO:0007669"/>
    <property type="project" value="UniProtKB-KW"/>
</dbReference>
<dbReference type="PANTHER" id="PTHR11237">
    <property type="entry name" value="COENZYME Q10 BIOSYNTHESIS PROTEIN 7"/>
    <property type="match status" value="1"/>
</dbReference>
<dbReference type="Gene3D" id="1.20.1260.10">
    <property type="match status" value="1"/>
</dbReference>
<feature type="binding site" evidence="8">
    <location>
        <position position="194"/>
    </location>
    <ligand>
        <name>Fe cation</name>
        <dbReference type="ChEBI" id="CHEBI:24875"/>
        <label>2</label>
    </ligand>
</feature>
<comment type="function">
    <text evidence="8">Catalyzes the hydroxylation of 2-polyprenyl-3-methyl-6-methoxy-1,4-benzoquinol (DMQH2) during ubiquinone biosynthesis. Has also a structural role in the COQ enzyme complex, stabilizing other COQ polypeptides.</text>
</comment>
<keyword evidence="10" id="KW-1185">Reference proteome</keyword>
<evidence type="ECO:0000256" key="2">
    <source>
        <dbReference type="ARBA" id="ARBA00022688"/>
    </source>
</evidence>
<comment type="subcellular location">
    <subcellularLocation>
        <location evidence="8">Mitochondrion inner membrane</location>
        <topology evidence="8">Peripheral membrane protein</topology>
        <orientation evidence="8">Matrix side</orientation>
    </subcellularLocation>
</comment>
<dbReference type="InterPro" id="IPR012347">
    <property type="entry name" value="Ferritin-like"/>
</dbReference>
<keyword evidence="5 8" id="KW-0408">Iron</keyword>
<evidence type="ECO:0000256" key="3">
    <source>
        <dbReference type="ARBA" id="ARBA00022723"/>
    </source>
</evidence>
<comment type="subunit">
    <text evidence="8">Component of a multi-subunit COQ enzyme complex.</text>
</comment>
<dbReference type="EMBL" id="JANCYU010000044">
    <property type="protein sequence ID" value="KAK4526875.1"/>
    <property type="molecule type" value="Genomic_DNA"/>
</dbReference>
<sequence length="233" mass="27020">MLRTTANRSWQKRQLFRGWYSSKVENETSRKESSSTKDTKSSNKEQDWKRYSPLYETDLQRRAIIDSMLRINDAGEVGAREIYAGQLAVLRGTSIASVIQEMAKQEEKHFACFENLLYERRIRPTLLMPLWKAAGFSLGALTALMGEKAAMACTVAVEEVISQHYNDQIRTIHENKWQDEEALKDTLREFRDDEMEHHDTGIEYDAESFPFYRALTRVIQLGCKAAIEITRRV</sequence>
<keyword evidence="2 8" id="KW-0831">Ubiquinone biosynthesis</keyword>
<dbReference type="Proteomes" id="UP001300502">
    <property type="component" value="Unassembled WGS sequence"/>
</dbReference>
<evidence type="ECO:0000256" key="6">
    <source>
        <dbReference type="ARBA" id="ARBA00023033"/>
    </source>
</evidence>
<dbReference type="HAMAP" id="MF_01658">
    <property type="entry name" value="COQ7"/>
    <property type="match status" value="1"/>
</dbReference>
<feature type="binding site" evidence="8">
    <location>
        <position position="106"/>
    </location>
    <ligand>
        <name>Fe cation</name>
        <dbReference type="ChEBI" id="CHEBI:24875"/>
        <label>2</label>
    </ligand>
</feature>
<comment type="pathway">
    <text evidence="1 8">Cofactor biosynthesis; ubiquinone biosynthesis.</text>
</comment>
<proteinExistence type="inferred from homology"/>
<evidence type="ECO:0000256" key="1">
    <source>
        <dbReference type="ARBA" id="ARBA00004749"/>
    </source>
</evidence>
<comment type="similarity">
    <text evidence="8">Belongs to the COQ7 family.</text>
</comment>
<evidence type="ECO:0000256" key="5">
    <source>
        <dbReference type="ARBA" id="ARBA00023004"/>
    </source>
</evidence>
<feature type="binding site" evidence="8">
    <location>
        <position position="106"/>
    </location>
    <ligand>
        <name>Fe cation</name>
        <dbReference type="ChEBI" id="CHEBI:24875"/>
        <label>1</label>
    </ligand>
</feature>
<comment type="caution">
    <text evidence="9">The sequence shown here is derived from an EMBL/GenBank/DDBJ whole genome shotgun (WGS) entry which is preliminary data.</text>
</comment>
<comment type="catalytic activity">
    <reaction evidence="8">
        <text>a 5-methoxy-2-methyl-3-(all-trans-polyprenyl)benzene-1,4-diol + AH2 + O2 = a 3-demethylubiquinol + A + H2O</text>
        <dbReference type="Rhea" id="RHEA:50908"/>
        <dbReference type="Rhea" id="RHEA-COMP:10859"/>
        <dbReference type="Rhea" id="RHEA-COMP:10914"/>
        <dbReference type="ChEBI" id="CHEBI:13193"/>
        <dbReference type="ChEBI" id="CHEBI:15377"/>
        <dbReference type="ChEBI" id="CHEBI:15379"/>
        <dbReference type="ChEBI" id="CHEBI:17499"/>
        <dbReference type="ChEBI" id="CHEBI:84167"/>
        <dbReference type="ChEBI" id="CHEBI:84422"/>
        <dbReference type="EC" id="1.14.99.60"/>
    </reaction>
</comment>
<dbReference type="PANTHER" id="PTHR11237:SF4">
    <property type="entry name" value="5-DEMETHOXYUBIQUINONE HYDROXYLASE, MITOCHONDRIAL"/>
    <property type="match status" value="1"/>
</dbReference>
<keyword evidence="3 8" id="KW-0479">Metal-binding</keyword>